<evidence type="ECO:0000256" key="4">
    <source>
        <dbReference type="PIRNR" id="PIRNR002070"/>
    </source>
</evidence>
<dbReference type="CDD" id="cd04496">
    <property type="entry name" value="SSB_OBF"/>
    <property type="match status" value="1"/>
</dbReference>
<dbReference type="PANTHER" id="PTHR10302">
    <property type="entry name" value="SINGLE-STRANDED DNA-BINDING PROTEIN"/>
    <property type="match status" value="1"/>
</dbReference>
<comment type="caution">
    <text evidence="3">Lacks conserved residue(s) required for the propagation of feature annotation.</text>
</comment>
<evidence type="ECO:0000256" key="3">
    <source>
        <dbReference type="HAMAP-Rule" id="MF_00984"/>
    </source>
</evidence>
<dbReference type="OrthoDB" id="9809878at2"/>
<sequence>MTYNRHEIIGRLGADPEVRRSNNGDVIVTMRVVTSDYWRDKQTGERKEKAEWHTVVIFNQALAKTAEQYLSKGNIVFIAGKSRTRKWEDQQGNTRYSTELVLESFGGELKLMPQGNGGGRGPSSQDDYGEKSSRDQSSQTASQQGGGYNPALDDEIPFAPEWRG</sequence>
<dbReference type="RefSeq" id="WP_006470833.1">
    <property type="nucleotide sequence ID" value="NZ_AOGE01000011.1"/>
</dbReference>
<dbReference type="PATRIC" id="fig|1234597.4.peg.1005"/>
<dbReference type="HAMAP" id="MF_00984">
    <property type="entry name" value="SSB"/>
    <property type="match status" value="1"/>
</dbReference>
<dbReference type="NCBIfam" id="TIGR00621">
    <property type="entry name" value="ssb"/>
    <property type="match status" value="1"/>
</dbReference>
<evidence type="ECO:0000313" key="6">
    <source>
        <dbReference type="EMBL" id="ELT50243.1"/>
    </source>
</evidence>
<dbReference type="GO" id="GO:0003697">
    <property type="term" value="F:single-stranded DNA binding"/>
    <property type="evidence" value="ECO:0007669"/>
    <property type="project" value="UniProtKB-UniRule"/>
</dbReference>
<comment type="caution">
    <text evidence="6">The sequence shown here is derived from an EMBL/GenBank/DDBJ whole genome shotgun (WGS) entry which is preliminary data.</text>
</comment>
<dbReference type="GO" id="GO:0009295">
    <property type="term" value="C:nucleoid"/>
    <property type="evidence" value="ECO:0007669"/>
    <property type="project" value="TreeGrafter"/>
</dbReference>
<dbReference type="InterPro" id="IPR012340">
    <property type="entry name" value="NA-bd_OB-fold"/>
</dbReference>
<feature type="region of interest" description="Disordered" evidence="5">
    <location>
        <begin position="107"/>
        <end position="164"/>
    </location>
</feature>
<organism evidence="6 7">
    <name type="scientific">Brucella intermedia M86</name>
    <dbReference type="NCBI Taxonomy" id="1234597"/>
    <lineage>
        <taxon>Bacteria</taxon>
        <taxon>Pseudomonadati</taxon>
        <taxon>Pseudomonadota</taxon>
        <taxon>Alphaproteobacteria</taxon>
        <taxon>Hyphomicrobiales</taxon>
        <taxon>Brucellaceae</taxon>
        <taxon>Brucella/Ochrobactrum group</taxon>
        <taxon>Brucella</taxon>
    </lineage>
</organism>
<comment type="subunit">
    <text evidence="3">Homotetramer.</text>
</comment>
<proteinExistence type="inferred from homology"/>
<dbReference type="GO" id="GO:0006260">
    <property type="term" value="P:DNA replication"/>
    <property type="evidence" value="ECO:0007669"/>
    <property type="project" value="InterPro"/>
</dbReference>
<dbReference type="PANTHER" id="PTHR10302:SF27">
    <property type="entry name" value="SINGLE-STRANDED DNA-BINDING PROTEIN"/>
    <property type="match status" value="1"/>
</dbReference>
<keyword evidence="1 3" id="KW-0238">DNA-binding</keyword>
<dbReference type="InterPro" id="IPR011344">
    <property type="entry name" value="ssDNA-bd"/>
</dbReference>
<dbReference type="PIRSF" id="PIRSF002070">
    <property type="entry name" value="SSB"/>
    <property type="match status" value="1"/>
</dbReference>
<gene>
    <name evidence="6" type="ORF">D584_04843</name>
</gene>
<evidence type="ECO:0000256" key="1">
    <source>
        <dbReference type="ARBA" id="ARBA00023125"/>
    </source>
</evidence>
<dbReference type="GO" id="GO:0006310">
    <property type="term" value="P:DNA recombination"/>
    <property type="evidence" value="ECO:0007669"/>
    <property type="project" value="UniProtKB-KW"/>
</dbReference>
<dbReference type="Proteomes" id="UP000011971">
    <property type="component" value="Unassembled WGS sequence"/>
</dbReference>
<evidence type="ECO:0000313" key="7">
    <source>
        <dbReference type="Proteomes" id="UP000011971"/>
    </source>
</evidence>
<dbReference type="AlphaFoldDB" id="M5JRB3"/>
<accession>M5JRB3</accession>
<dbReference type="Gene3D" id="2.40.50.140">
    <property type="entry name" value="Nucleic acid-binding proteins"/>
    <property type="match status" value="1"/>
</dbReference>
<dbReference type="EMBL" id="AOGE01000011">
    <property type="protein sequence ID" value="ELT50243.1"/>
    <property type="molecule type" value="Genomic_DNA"/>
</dbReference>
<dbReference type="SUPFAM" id="SSF50249">
    <property type="entry name" value="Nucleic acid-binding proteins"/>
    <property type="match status" value="1"/>
</dbReference>
<keyword evidence="2" id="KW-0233">DNA recombination</keyword>
<reference evidence="6 7" key="1">
    <citation type="journal article" date="2013" name="Gut Pathog.">
        <title>Draft genome of Ochrobactrum intermedium strain M86 isolated from non-ulcer dyspeptic individual from India.</title>
        <authorList>
            <person name="Kulkarni G."/>
            <person name="Dhotre D."/>
            <person name="Dharne M."/>
            <person name="Shetty S."/>
            <person name="Chowdhury S."/>
            <person name="Misra V."/>
            <person name="Misra S."/>
            <person name="Patole M."/>
            <person name="Shouche Y."/>
        </authorList>
    </citation>
    <scope>NUCLEOTIDE SEQUENCE [LARGE SCALE GENOMIC DNA]</scope>
    <source>
        <strain evidence="6 7">M86</strain>
    </source>
</reference>
<evidence type="ECO:0000256" key="2">
    <source>
        <dbReference type="ARBA" id="ARBA00023172"/>
    </source>
</evidence>
<dbReference type="Pfam" id="PF00436">
    <property type="entry name" value="SSB"/>
    <property type="match status" value="1"/>
</dbReference>
<protein>
    <recommendedName>
        <fullName evidence="3 4">Single-stranded DNA-binding protein</fullName>
        <shortName evidence="3">SSB</shortName>
    </recommendedName>
</protein>
<name>M5JRB3_9HYPH</name>
<evidence type="ECO:0000256" key="5">
    <source>
        <dbReference type="SAM" id="MobiDB-lite"/>
    </source>
</evidence>
<dbReference type="PROSITE" id="PS50935">
    <property type="entry name" value="SSB"/>
    <property type="match status" value="1"/>
</dbReference>
<dbReference type="InterPro" id="IPR000424">
    <property type="entry name" value="Primosome_PriB/ssb"/>
</dbReference>